<dbReference type="AlphaFoldDB" id="A0AAV9PMJ3"/>
<evidence type="ECO:0000256" key="3">
    <source>
        <dbReference type="ARBA" id="ARBA00023242"/>
    </source>
</evidence>
<dbReference type="SUPFAM" id="SSF57701">
    <property type="entry name" value="Zn2/Cys6 DNA-binding domain"/>
    <property type="match status" value="1"/>
</dbReference>
<evidence type="ECO:0000313" key="6">
    <source>
        <dbReference type="Proteomes" id="UP001337655"/>
    </source>
</evidence>
<dbReference type="PANTHER" id="PTHR31001:SF90">
    <property type="entry name" value="CENTROMERE DNA-BINDING PROTEIN COMPLEX CBF3 SUBUNIT B"/>
    <property type="match status" value="1"/>
</dbReference>
<dbReference type="PROSITE" id="PS00463">
    <property type="entry name" value="ZN2_CY6_FUNGAL_1"/>
    <property type="match status" value="1"/>
</dbReference>
<evidence type="ECO:0000256" key="1">
    <source>
        <dbReference type="ARBA" id="ARBA00004123"/>
    </source>
</evidence>
<organism evidence="5 6">
    <name type="scientific">Saxophila tyrrhenica</name>
    <dbReference type="NCBI Taxonomy" id="1690608"/>
    <lineage>
        <taxon>Eukaryota</taxon>
        <taxon>Fungi</taxon>
        <taxon>Dikarya</taxon>
        <taxon>Ascomycota</taxon>
        <taxon>Pezizomycotina</taxon>
        <taxon>Dothideomycetes</taxon>
        <taxon>Dothideomycetidae</taxon>
        <taxon>Mycosphaerellales</taxon>
        <taxon>Extremaceae</taxon>
        <taxon>Saxophila</taxon>
    </lineage>
</organism>
<dbReference type="InterPro" id="IPR050613">
    <property type="entry name" value="Sec_Metabolite_Reg"/>
</dbReference>
<dbReference type="InterPro" id="IPR001138">
    <property type="entry name" value="Zn2Cys6_DnaBD"/>
</dbReference>
<accession>A0AAV9PMJ3</accession>
<feature type="domain" description="Zn(2)-C6 fungal-type" evidence="4">
    <location>
        <begin position="11"/>
        <end position="40"/>
    </location>
</feature>
<dbReference type="SMART" id="SM00066">
    <property type="entry name" value="GAL4"/>
    <property type="match status" value="1"/>
</dbReference>
<dbReference type="Pfam" id="PF04082">
    <property type="entry name" value="Fungal_trans"/>
    <property type="match status" value="1"/>
</dbReference>
<dbReference type="PROSITE" id="PS50048">
    <property type="entry name" value="ZN2_CY6_FUNGAL_2"/>
    <property type="match status" value="1"/>
</dbReference>
<dbReference type="PANTHER" id="PTHR31001">
    <property type="entry name" value="UNCHARACTERIZED TRANSCRIPTIONAL REGULATORY PROTEIN"/>
    <property type="match status" value="1"/>
</dbReference>
<reference evidence="5 6" key="1">
    <citation type="submission" date="2023-08" db="EMBL/GenBank/DDBJ databases">
        <title>Black Yeasts Isolated from many extreme environments.</title>
        <authorList>
            <person name="Coleine C."/>
            <person name="Stajich J.E."/>
            <person name="Selbmann L."/>
        </authorList>
    </citation>
    <scope>NUCLEOTIDE SEQUENCE [LARGE SCALE GENOMIC DNA]</scope>
    <source>
        <strain evidence="5 6">CCFEE 5935</strain>
    </source>
</reference>
<evidence type="ECO:0000256" key="2">
    <source>
        <dbReference type="ARBA" id="ARBA00022723"/>
    </source>
</evidence>
<proteinExistence type="predicted"/>
<dbReference type="GO" id="GO:0003677">
    <property type="term" value="F:DNA binding"/>
    <property type="evidence" value="ECO:0007669"/>
    <property type="project" value="InterPro"/>
</dbReference>
<protein>
    <recommendedName>
        <fullName evidence="4">Zn(2)-C6 fungal-type domain-containing protein</fullName>
    </recommendedName>
</protein>
<name>A0AAV9PMJ3_9PEZI</name>
<dbReference type="CDD" id="cd12148">
    <property type="entry name" value="fungal_TF_MHR"/>
    <property type="match status" value="1"/>
</dbReference>
<dbReference type="InterPro" id="IPR007219">
    <property type="entry name" value="XnlR_reg_dom"/>
</dbReference>
<dbReference type="GO" id="GO:0005634">
    <property type="term" value="C:nucleus"/>
    <property type="evidence" value="ECO:0007669"/>
    <property type="project" value="UniProtKB-SubCell"/>
</dbReference>
<keyword evidence="2" id="KW-0479">Metal-binding</keyword>
<keyword evidence="3" id="KW-0539">Nucleus</keyword>
<dbReference type="EMBL" id="JAVRRT010000003">
    <property type="protein sequence ID" value="KAK5173531.1"/>
    <property type="molecule type" value="Genomic_DNA"/>
</dbReference>
<dbReference type="InterPro" id="IPR036864">
    <property type="entry name" value="Zn2-C6_fun-type_DNA-bd_sf"/>
</dbReference>
<dbReference type="GO" id="GO:0000981">
    <property type="term" value="F:DNA-binding transcription factor activity, RNA polymerase II-specific"/>
    <property type="evidence" value="ECO:0007669"/>
    <property type="project" value="InterPro"/>
</dbReference>
<dbReference type="Pfam" id="PF00172">
    <property type="entry name" value="Zn_clus"/>
    <property type="match status" value="1"/>
</dbReference>
<gene>
    <name evidence="5" type="ORF">LTR77_002212</name>
</gene>
<sequence>MAQRPRQDPVSCESCRKKKLKCSREVPCSNCAARSITCDYGVARPVEPRPSSKQDELSVLRTDNAAIKARLERLESLVCNGGSPASDAPAELNTRPAKTRRLLEGEALPSPATTVSNANDAEVAKEYRGDFQWLEGVGSQENTRLPQLSTPLPVLVVPLEEIISHALSAPDQSQRTILLPPYEQAKSLMERYIEQLDPVQHLIHCPTVRRDVDELYSHLIQGRSVEPGRTVLLLAMLTSMGSYWGMGGNENPYFTTGSVASKVGMFWLRTAMDVLEHTRRSASASLECVQANIILMFLVYHIEGFSPKVRALHFAALAMAKDLRLHRTDDPSLPVEKSNSSTKNIVDKEMRRRVWWHLAASDWSLSTSGGPHEGTYNVNPRHMRVKRPRNMSDEELETLPEDFDTPLSRPTVMSYYLQRIRLSEICREIADFTWTWDGDPESVSIDDIQRLDAKFDRYFAELPTFLQLDDSAQETAALDRQTPHIRLQSYIVNLIGNARRCKFHLPFLQRASVDNTYAFSRQACLRAARTLIYIRDGLMEADAAMWISNTRLCGLVHISFYGTVVLVMDLICNRGTDCEVQRKEEIQTACASLEVSKSKSPAAAMFLDSLLAVLRKHRINIEKARQDGELVNGPVSGDAVGSSTFAPGHGNAFSHSAPLMPETEASFSAIDFDNLNSDELWQSFIDMDATIDPQSWDALMNDIETMSSRRI</sequence>
<dbReference type="GeneID" id="89923559"/>
<keyword evidence="6" id="KW-1185">Reference proteome</keyword>
<comment type="subcellular location">
    <subcellularLocation>
        <location evidence="1">Nucleus</location>
    </subcellularLocation>
</comment>
<dbReference type="Gene3D" id="4.10.240.10">
    <property type="entry name" value="Zn(2)-C6 fungal-type DNA-binding domain"/>
    <property type="match status" value="1"/>
</dbReference>
<dbReference type="Proteomes" id="UP001337655">
    <property type="component" value="Unassembled WGS sequence"/>
</dbReference>
<comment type="caution">
    <text evidence="5">The sequence shown here is derived from an EMBL/GenBank/DDBJ whole genome shotgun (WGS) entry which is preliminary data.</text>
</comment>
<dbReference type="GO" id="GO:0008270">
    <property type="term" value="F:zinc ion binding"/>
    <property type="evidence" value="ECO:0007669"/>
    <property type="project" value="InterPro"/>
</dbReference>
<dbReference type="CDD" id="cd00067">
    <property type="entry name" value="GAL4"/>
    <property type="match status" value="1"/>
</dbReference>
<evidence type="ECO:0000313" key="5">
    <source>
        <dbReference type="EMBL" id="KAK5173531.1"/>
    </source>
</evidence>
<dbReference type="GO" id="GO:0006351">
    <property type="term" value="P:DNA-templated transcription"/>
    <property type="evidence" value="ECO:0007669"/>
    <property type="project" value="InterPro"/>
</dbReference>
<dbReference type="RefSeq" id="XP_064662226.1">
    <property type="nucleotide sequence ID" value="XM_064799471.1"/>
</dbReference>
<evidence type="ECO:0000259" key="4">
    <source>
        <dbReference type="PROSITE" id="PS50048"/>
    </source>
</evidence>